<dbReference type="Gene3D" id="2.30.29.30">
    <property type="entry name" value="Pleckstrin-homology domain (PH domain)/Phosphotyrosine-binding domain (PTB)"/>
    <property type="match status" value="1"/>
</dbReference>
<protein>
    <recommendedName>
        <fullName evidence="2">PH domain-containing protein</fullName>
    </recommendedName>
</protein>
<feature type="domain" description="PH" evidence="2">
    <location>
        <begin position="4"/>
        <end position="125"/>
    </location>
</feature>
<evidence type="ECO:0000259" key="2">
    <source>
        <dbReference type="PROSITE" id="PS50003"/>
    </source>
</evidence>
<dbReference type="InterPro" id="IPR011993">
    <property type="entry name" value="PH-like_dom_sf"/>
</dbReference>
<dbReference type="SUPFAM" id="SSF50729">
    <property type="entry name" value="PH domain-like"/>
    <property type="match status" value="1"/>
</dbReference>
<evidence type="ECO:0000313" key="3">
    <source>
        <dbReference type="EMBL" id="CAK0864862.1"/>
    </source>
</evidence>
<dbReference type="Pfam" id="PF00169">
    <property type="entry name" value="PH"/>
    <property type="match status" value="1"/>
</dbReference>
<gene>
    <name evidence="3" type="ORF">PCOR1329_LOCUS52595</name>
</gene>
<dbReference type="EMBL" id="CAUYUJ010016401">
    <property type="protein sequence ID" value="CAK0864862.1"/>
    <property type="molecule type" value="Genomic_DNA"/>
</dbReference>
<dbReference type="SMART" id="SM00233">
    <property type="entry name" value="PH"/>
    <property type="match status" value="2"/>
</dbReference>
<name>A0ABN9UXN6_9DINO</name>
<comment type="caution">
    <text evidence="3">The sequence shown here is derived from an EMBL/GenBank/DDBJ whole genome shotgun (WGS) entry which is preliminary data.</text>
</comment>
<dbReference type="Proteomes" id="UP001189429">
    <property type="component" value="Unassembled WGS sequence"/>
</dbReference>
<sequence>MAQPKEKEGWLRKKSHHVGLWHWRFFRCDNGKLLYWKHQSGAIDSESARGELPLRGIHAAAAPGGGPWRGCGAGRTSSVSSSVHAAPGGCRLLLRCADGAYDEELMAATPQDRDDWVALLNRESLRARAALPHVSPENFLKAKGLWEPLLQRAAGELAAGEGEATPSSAGPGAGASAGGTSAAAMLVSHTMSGPALLRLSDGTSAPRQGPLVVAGRRLLARKRDAAAVLETRVLLLSGRTLGAQGQWSGWQAQPPAVMPSGAGATMTTMQSEANGVVEFETLHAYSHRLDSSKAIASLPLLGCSAGPVEQCADGSGWCVRVLEAAQLPASPSALGGSEAEVQRRPGGWQSLGAPRQERWTLIFHSRERCEEWQRAIQLACSAAKAQEAGRRRTREEALAEYDADPAAWRRGARRRLAEAEESAAGAGAAVGLRMVIQACDEAWNDSEDLLDSALQQRPWRRDACEAVLQAALEPALACAGRAWARWGGELPPEDGRALLRWLAARRAASHRLGVVCPALNAAISGLSAELCLRA</sequence>
<dbReference type="PROSITE" id="PS50003">
    <property type="entry name" value="PH_DOMAIN"/>
    <property type="match status" value="1"/>
</dbReference>
<evidence type="ECO:0000313" key="4">
    <source>
        <dbReference type="Proteomes" id="UP001189429"/>
    </source>
</evidence>
<accession>A0ABN9UXN6</accession>
<proteinExistence type="predicted"/>
<feature type="region of interest" description="Disordered" evidence="1">
    <location>
        <begin position="158"/>
        <end position="179"/>
    </location>
</feature>
<reference evidence="3" key="1">
    <citation type="submission" date="2023-10" db="EMBL/GenBank/DDBJ databases">
        <authorList>
            <person name="Chen Y."/>
            <person name="Shah S."/>
            <person name="Dougan E. K."/>
            <person name="Thang M."/>
            <person name="Chan C."/>
        </authorList>
    </citation>
    <scope>NUCLEOTIDE SEQUENCE [LARGE SCALE GENOMIC DNA]</scope>
</reference>
<feature type="compositionally biased region" description="Low complexity" evidence="1">
    <location>
        <begin position="158"/>
        <end position="170"/>
    </location>
</feature>
<keyword evidence="4" id="KW-1185">Reference proteome</keyword>
<feature type="non-terminal residue" evidence="3">
    <location>
        <position position="534"/>
    </location>
</feature>
<evidence type="ECO:0000256" key="1">
    <source>
        <dbReference type="SAM" id="MobiDB-lite"/>
    </source>
</evidence>
<organism evidence="3 4">
    <name type="scientific">Prorocentrum cordatum</name>
    <dbReference type="NCBI Taxonomy" id="2364126"/>
    <lineage>
        <taxon>Eukaryota</taxon>
        <taxon>Sar</taxon>
        <taxon>Alveolata</taxon>
        <taxon>Dinophyceae</taxon>
        <taxon>Prorocentrales</taxon>
        <taxon>Prorocentraceae</taxon>
        <taxon>Prorocentrum</taxon>
    </lineage>
</organism>
<dbReference type="InterPro" id="IPR001849">
    <property type="entry name" value="PH_domain"/>
</dbReference>